<dbReference type="Proteomes" id="UP000266723">
    <property type="component" value="Unassembled WGS sequence"/>
</dbReference>
<name>A0ABQ7DQS7_BRACR</name>
<dbReference type="EMBL" id="QGKV02000649">
    <property type="protein sequence ID" value="KAF3580353.1"/>
    <property type="molecule type" value="Genomic_DNA"/>
</dbReference>
<comment type="caution">
    <text evidence="1">The sequence shown here is derived from an EMBL/GenBank/DDBJ whole genome shotgun (WGS) entry which is preliminary data.</text>
</comment>
<evidence type="ECO:0000313" key="2">
    <source>
        <dbReference type="Proteomes" id="UP000266723"/>
    </source>
</evidence>
<organism evidence="1 2">
    <name type="scientific">Brassica cretica</name>
    <name type="common">Mustard</name>
    <dbReference type="NCBI Taxonomy" id="69181"/>
    <lineage>
        <taxon>Eukaryota</taxon>
        <taxon>Viridiplantae</taxon>
        <taxon>Streptophyta</taxon>
        <taxon>Embryophyta</taxon>
        <taxon>Tracheophyta</taxon>
        <taxon>Spermatophyta</taxon>
        <taxon>Magnoliopsida</taxon>
        <taxon>eudicotyledons</taxon>
        <taxon>Gunneridae</taxon>
        <taxon>Pentapetalae</taxon>
        <taxon>rosids</taxon>
        <taxon>malvids</taxon>
        <taxon>Brassicales</taxon>
        <taxon>Brassicaceae</taxon>
        <taxon>Brassiceae</taxon>
        <taxon>Brassica</taxon>
    </lineage>
</organism>
<proteinExistence type="predicted"/>
<reference evidence="1 2" key="1">
    <citation type="journal article" date="2020" name="BMC Genomics">
        <title>Intraspecific diversification of the crop wild relative Brassica cretica Lam. using demographic model selection.</title>
        <authorList>
            <person name="Kioukis A."/>
            <person name="Michalopoulou V.A."/>
            <person name="Briers L."/>
            <person name="Pirintsos S."/>
            <person name="Studholme D.J."/>
            <person name="Pavlidis P."/>
            <person name="Sarris P.F."/>
        </authorList>
    </citation>
    <scope>NUCLEOTIDE SEQUENCE [LARGE SCALE GENOMIC DNA]</scope>
    <source>
        <strain evidence="2">cv. PFS-1207/04</strain>
    </source>
</reference>
<protein>
    <submittedName>
        <fullName evidence="1">Uncharacterized protein</fullName>
    </submittedName>
</protein>
<sequence>MEGSPYQKFSISRRKGAILGPGPENSIAGNQAGIQRPVSCLGSGGIQYLIIFPQQFAPYCSILSSNSGNNLCTQVNRSCSFSAGLPWAGHRSNRGLVLLGPLILVEEGKLWASDDVLETVEPGALMFPEEDRPGAGAWILQDIWKHPYFLFGSRGKGNDPDINRDSR</sequence>
<accession>A0ABQ7DQS7</accession>
<evidence type="ECO:0000313" key="1">
    <source>
        <dbReference type="EMBL" id="KAF3580353.1"/>
    </source>
</evidence>
<gene>
    <name evidence="1" type="ORF">DY000_02031413</name>
</gene>
<keyword evidence="2" id="KW-1185">Reference proteome</keyword>